<evidence type="ECO:0000313" key="2">
    <source>
        <dbReference type="Proteomes" id="UP000326950"/>
    </source>
</evidence>
<sequence>MTAKISLFGLTVRPPYSVPHTYSSTSVLSHTNPTAHELKLLHYELLVSLPPQLSGVGLPPFSSCYT</sequence>
<keyword evidence="2" id="KW-1185">Reference proteome</keyword>
<dbReference type="AlphaFoldDB" id="A0A5N6UKY4"/>
<protein>
    <submittedName>
        <fullName evidence="1">Uncharacterized protein</fullName>
    </submittedName>
</protein>
<proteinExistence type="predicted"/>
<organism evidence="1 2">
    <name type="scientific">Aspergillus tamarii</name>
    <dbReference type="NCBI Taxonomy" id="41984"/>
    <lineage>
        <taxon>Eukaryota</taxon>
        <taxon>Fungi</taxon>
        <taxon>Dikarya</taxon>
        <taxon>Ascomycota</taxon>
        <taxon>Pezizomycotina</taxon>
        <taxon>Eurotiomycetes</taxon>
        <taxon>Eurotiomycetidae</taxon>
        <taxon>Eurotiales</taxon>
        <taxon>Aspergillaceae</taxon>
        <taxon>Aspergillus</taxon>
        <taxon>Aspergillus subgen. Circumdati</taxon>
    </lineage>
</organism>
<gene>
    <name evidence="1" type="ORF">BDV40DRAFT_273585</name>
</gene>
<name>A0A5N6UKY4_ASPTM</name>
<reference evidence="1 2" key="1">
    <citation type="submission" date="2019-04" db="EMBL/GenBank/DDBJ databases">
        <title>Friends and foes A comparative genomics study of 23 Aspergillus species from section Flavi.</title>
        <authorList>
            <consortium name="DOE Joint Genome Institute"/>
            <person name="Kjaerbolling I."/>
            <person name="Vesth T."/>
            <person name="Frisvad J.C."/>
            <person name="Nybo J.L."/>
            <person name="Theobald S."/>
            <person name="Kildgaard S."/>
            <person name="Isbrandt T."/>
            <person name="Kuo A."/>
            <person name="Sato A."/>
            <person name="Lyhne E.K."/>
            <person name="Kogle M.E."/>
            <person name="Wiebenga A."/>
            <person name="Kun R.S."/>
            <person name="Lubbers R.J."/>
            <person name="Makela M.R."/>
            <person name="Barry K."/>
            <person name="Chovatia M."/>
            <person name="Clum A."/>
            <person name="Daum C."/>
            <person name="Haridas S."/>
            <person name="He G."/>
            <person name="LaButti K."/>
            <person name="Lipzen A."/>
            <person name="Mondo S."/>
            <person name="Riley R."/>
            <person name="Salamov A."/>
            <person name="Simmons B.A."/>
            <person name="Magnuson J.K."/>
            <person name="Henrissat B."/>
            <person name="Mortensen U.H."/>
            <person name="Larsen T.O."/>
            <person name="Devries R.P."/>
            <person name="Grigoriev I.V."/>
            <person name="Machida M."/>
            <person name="Baker S.E."/>
            <person name="Andersen M.R."/>
        </authorList>
    </citation>
    <scope>NUCLEOTIDE SEQUENCE [LARGE SCALE GENOMIC DNA]</scope>
    <source>
        <strain evidence="1 2">CBS 117626</strain>
    </source>
</reference>
<evidence type="ECO:0000313" key="1">
    <source>
        <dbReference type="EMBL" id="KAE8159297.1"/>
    </source>
</evidence>
<dbReference type="Proteomes" id="UP000326950">
    <property type="component" value="Unassembled WGS sequence"/>
</dbReference>
<accession>A0A5N6UKY4</accession>
<dbReference type="EMBL" id="ML738677">
    <property type="protein sequence ID" value="KAE8159297.1"/>
    <property type="molecule type" value="Genomic_DNA"/>
</dbReference>